<accession>A0A7R9IC60</accession>
<name>A0A7R9IC60_9NEOP</name>
<dbReference type="EMBL" id="OE001033">
    <property type="protein sequence ID" value="CAD7455806.1"/>
    <property type="molecule type" value="Genomic_DNA"/>
</dbReference>
<organism evidence="1">
    <name type="scientific">Timema tahoe</name>
    <dbReference type="NCBI Taxonomy" id="61484"/>
    <lineage>
        <taxon>Eukaryota</taxon>
        <taxon>Metazoa</taxon>
        <taxon>Ecdysozoa</taxon>
        <taxon>Arthropoda</taxon>
        <taxon>Hexapoda</taxon>
        <taxon>Insecta</taxon>
        <taxon>Pterygota</taxon>
        <taxon>Neoptera</taxon>
        <taxon>Polyneoptera</taxon>
        <taxon>Phasmatodea</taxon>
        <taxon>Timematodea</taxon>
        <taxon>Timematoidea</taxon>
        <taxon>Timematidae</taxon>
        <taxon>Timema</taxon>
    </lineage>
</organism>
<sequence>MEIQTSTKLDKYSPKILKKDMTRHIASLAIQLTVKFHPISRGIISSVTCEHIKNQVSTVRLVAGLQVLTRGLYAICESDGRITGAHKRCSQEVCRLLVRLMAGLQVPQEVCRLLVRLVAGLQLLARGLQPISESDGRISGAHKRCSQEVYRLLVSLMTGLQVLREICRLLVSLKAGLQMFARGACKRSAAWWQDYRCSQEFCRLLVSLMAGLQVLTRGLQMLTRGLLAISESGGRITGAHKRSVGY</sequence>
<gene>
    <name evidence="1" type="ORF">TTEB3V08_LOCUS3856</name>
</gene>
<reference evidence="1" key="1">
    <citation type="submission" date="2020-11" db="EMBL/GenBank/DDBJ databases">
        <authorList>
            <person name="Tran Van P."/>
        </authorList>
    </citation>
    <scope>NUCLEOTIDE SEQUENCE</scope>
</reference>
<evidence type="ECO:0000313" key="1">
    <source>
        <dbReference type="EMBL" id="CAD7455806.1"/>
    </source>
</evidence>
<dbReference type="AlphaFoldDB" id="A0A7R9IC60"/>
<protein>
    <submittedName>
        <fullName evidence="1">Uncharacterized protein</fullName>
    </submittedName>
</protein>
<proteinExistence type="predicted"/>